<dbReference type="SUPFAM" id="SSF109854">
    <property type="entry name" value="DinB/YfiT-like putative metalloenzymes"/>
    <property type="match status" value="1"/>
</dbReference>
<evidence type="ECO:0000313" key="3">
    <source>
        <dbReference type="EMBL" id="MDJ1138055.1"/>
    </source>
</evidence>
<evidence type="ECO:0000256" key="1">
    <source>
        <dbReference type="SAM" id="MobiDB-lite"/>
    </source>
</evidence>
<keyword evidence="4" id="KW-1185">Reference proteome</keyword>
<dbReference type="InterPro" id="IPR017520">
    <property type="entry name" value="CHP03086"/>
</dbReference>
<dbReference type="Proteomes" id="UP001214441">
    <property type="component" value="Unassembled WGS sequence"/>
</dbReference>
<proteinExistence type="predicted"/>
<reference evidence="3 4" key="1">
    <citation type="submission" date="2023-05" db="EMBL/GenBank/DDBJ databases">
        <title>Streptantibioticus silvisoli sp. nov., acidotolerant actinomycetes 1 from pine litter.</title>
        <authorList>
            <person name="Swiecimska M."/>
            <person name="Golinska P."/>
            <person name="Sangal V."/>
            <person name="Wachnowicz B."/>
            <person name="Goodfellow M."/>
        </authorList>
    </citation>
    <scope>NUCLEOTIDE SEQUENCE [LARGE SCALE GENOMIC DNA]</scope>
    <source>
        <strain evidence="3 4">DSM 42109</strain>
    </source>
</reference>
<dbReference type="Gene3D" id="1.20.120.450">
    <property type="entry name" value="dinb family like domain"/>
    <property type="match status" value="1"/>
</dbReference>
<evidence type="ECO:0000313" key="4">
    <source>
        <dbReference type="Proteomes" id="UP001214441"/>
    </source>
</evidence>
<dbReference type="InterPro" id="IPR024344">
    <property type="entry name" value="MDMPI_metal-binding"/>
</dbReference>
<dbReference type="InterPro" id="IPR034660">
    <property type="entry name" value="DinB/YfiT-like"/>
</dbReference>
<feature type="domain" description="Mycothiol-dependent maleylpyruvate isomerase metal-binding" evidence="2">
    <location>
        <begin position="11"/>
        <end position="131"/>
    </location>
</feature>
<dbReference type="Pfam" id="PF11716">
    <property type="entry name" value="MDMPI_N"/>
    <property type="match status" value="1"/>
</dbReference>
<feature type="region of interest" description="Disordered" evidence="1">
    <location>
        <begin position="1"/>
        <end position="30"/>
    </location>
</feature>
<dbReference type="EMBL" id="JANCPR020000073">
    <property type="protein sequence ID" value="MDJ1138055.1"/>
    <property type="molecule type" value="Genomic_DNA"/>
</dbReference>
<organism evidence="3 4">
    <name type="scientific">Streptomyces iconiensis</name>
    <dbReference type="NCBI Taxonomy" id="1384038"/>
    <lineage>
        <taxon>Bacteria</taxon>
        <taxon>Bacillati</taxon>
        <taxon>Actinomycetota</taxon>
        <taxon>Actinomycetes</taxon>
        <taxon>Kitasatosporales</taxon>
        <taxon>Streptomycetaceae</taxon>
        <taxon>Streptomyces</taxon>
    </lineage>
</organism>
<accession>A0ABT7A9T3</accession>
<sequence length="198" mass="21036">MNDMTHAHMKEAAREAARTARGATGSPLNTPTPCGAWDLRALLNHWVLYTAHGLEHRALRTAVPEELAARDFAAEPDWAEAYAAQLDRAVAAWQAPGAWEGDIDLGGSAMQATAIASMVVKEMVLHGWDIATATGHHYDCSPELAGFVLGVVEEYAEIYREYDGFAAAAPVPENATALERALALSGRDTRAAAGASPA</sequence>
<name>A0ABT7A9T3_9ACTN</name>
<comment type="caution">
    <text evidence="3">The sequence shown here is derived from an EMBL/GenBank/DDBJ whole genome shotgun (WGS) entry which is preliminary data.</text>
</comment>
<dbReference type="RefSeq" id="WP_274042586.1">
    <property type="nucleotide sequence ID" value="NZ_JANCPR020000073.1"/>
</dbReference>
<gene>
    <name evidence="3" type="ORF">NMN56_040085</name>
</gene>
<protein>
    <submittedName>
        <fullName evidence="3">TIGR03086 family metal-binding protein</fullName>
    </submittedName>
</protein>
<feature type="compositionally biased region" description="Basic and acidic residues" evidence="1">
    <location>
        <begin position="1"/>
        <end position="18"/>
    </location>
</feature>
<evidence type="ECO:0000259" key="2">
    <source>
        <dbReference type="Pfam" id="PF11716"/>
    </source>
</evidence>
<dbReference type="NCBIfam" id="TIGR03086">
    <property type="entry name" value="TIGR03086 family metal-binding protein"/>
    <property type="match status" value="1"/>
</dbReference>